<dbReference type="Gene3D" id="2.70.70.10">
    <property type="entry name" value="Glucose Permease (Domain IIA)"/>
    <property type="match status" value="1"/>
</dbReference>
<dbReference type="Proteomes" id="UP000675664">
    <property type="component" value="Unassembled WGS sequence"/>
</dbReference>
<accession>A0A8J7W629</accession>
<evidence type="ECO:0000259" key="6">
    <source>
        <dbReference type="PROSITE" id="PS51935"/>
    </source>
</evidence>
<dbReference type="GO" id="GO:0004222">
    <property type="term" value="F:metalloendopeptidase activity"/>
    <property type="evidence" value="ECO:0007669"/>
    <property type="project" value="TreeGrafter"/>
</dbReference>
<dbReference type="PANTHER" id="PTHR21666">
    <property type="entry name" value="PEPTIDASE-RELATED"/>
    <property type="match status" value="1"/>
</dbReference>
<dbReference type="PROSITE" id="PS51935">
    <property type="entry name" value="NLPC_P60"/>
    <property type="match status" value="1"/>
</dbReference>
<dbReference type="EMBL" id="JAGSND010000016">
    <property type="protein sequence ID" value="MBR0599716.1"/>
    <property type="molecule type" value="Genomic_DNA"/>
</dbReference>
<dbReference type="InterPro" id="IPR050570">
    <property type="entry name" value="Cell_wall_metabolism_enzyme"/>
</dbReference>
<keyword evidence="5" id="KW-0812">Transmembrane</keyword>
<protein>
    <submittedName>
        <fullName evidence="7">Peptidoglycan DD-metalloendopeptidase family protein</fullName>
    </submittedName>
</protein>
<gene>
    <name evidence="7" type="ORF">KCX82_17665</name>
</gene>
<reference evidence="7" key="1">
    <citation type="submission" date="2021-04" db="EMBL/GenBank/DDBJ databases">
        <title>Sinoanaerobacter chloroacetimidivorans sp. nov., an obligate anaerobic bacterium isolated from anaerobic sludge.</title>
        <authorList>
            <person name="Bao Y."/>
        </authorList>
    </citation>
    <scope>NUCLEOTIDE SEQUENCE</scope>
    <source>
        <strain evidence="7">BAD-6</strain>
    </source>
</reference>
<dbReference type="Pfam" id="PF00877">
    <property type="entry name" value="NLPC_P60"/>
    <property type="match status" value="1"/>
</dbReference>
<dbReference type="PANTHER" id="PTHR21666:SF270">
    <property type="entry name" value="MUREIN HYDROLASE ACTIVATOR ENVC"/>
    <property type="match status" value="1"/>
</dbReference>
<dbReference type="CDD" id="cd12797">
    <property type="entry name" value="M23_peptidase"/>
    <property type="match status" value="1"/>
</dbReference>
<feature type="transmembrane region" description="Helical" evidence="5">
    <location>
        <begin position="26"/>
        <end position="49"/>
    </location>
</feature>
<evidence type="ECO:0000256" key="3">
    <source>
        <dbReference type="ARBA" id="ARBA00022801"/>
    </source>
</evidence>
<keyword evidence="2" id="KW-0645">Protease</keyword>
<keyword evidence="8" id="KW-1185">Reference proteome</keyword>
<feature type="domain" description="NlpC/P60" evidence="6">
    <location>
        <begin position="233"/>
        <end position="368"/>
    </location>
</feature>
<dbReference type="AlphaFoldDB" id="A0A8J7W629"/>
<dbReference type="SUPFAM" id="SSF54001">
    <property type="entry name" value="Cysteine proteinases"/>
    <property type="match status" value="1"/>
</dbReference>
<evidence type="ECO:0000256" key="2">
    <source>
        <dbReference type="ARBA" id="ARBA00022670"/>
    </source>
</evidence>
<dbReference type="InterPro" id="IPR038765">
    <property type="entry name" value="Papain-like_cys_pep_sf"/>
</dbReference>
<keyword evidence="4" id="KW-0788">Thiol protease</keyword>
<evidence type="ECO:0000256" key="4">
    <source>
        <dbReference type="ARBA" id="ARBA00022807"/>
    </source>
</evidence>
<dbReference type="Pfam" id="PF01551">
    <property type="entry name" value="Peptidase_M23"/>
    <property type="match status" value="1"/>
</dbReference>
<keyword evidence="3" id="KW-0378">Hydrolase</keyword>
<reference evidence="7" key="2">
    <citation type="submission" date="2021-04" db="EMBL/GenBank/DDBJ databases">
        <authorList>
            <person name="Liu J."/>
        </authorList>
    </citation>
    <scope>NUCLEOTIDE SEQUENCE</scope>
    <source>
        <strain evidence="7">BAD-6</strain>
    </source>
</reference>
<evidence type="ECO:0000313" key="7">
    <source>
        <dbReference type="EMBL" id="MBR0599716.1"/>
    </source>
</evidence>
<evidence type="ECO:0000313" key="8">
    <source>
        <dbReference type="Proteomes" id="UP000675664"/>
    </source>
</evidence>
<comment type="caution">
    <text evidence="7">The sequence shown here is derived from an EMBL/GenBank/DDBJ whole genome shotgun (WGS) entry which is preliminary data.</text>
</comment>
<evidence type="ECO:0000256" key="1">
    <source>
        <dbReference type="ARBA" id="ARBA00007074"/>
    </source>
</evidence>
<sequence length="502" mass="53932">MADPATIALAVKAAVAAATDKRTWKALGVIIAAILTPFILIIVMITSLLSGTTDHNNMAVQLSFHGGVISGQVPEDYRQYIEDMRSGFTELDAAIADITPMIEDGSLDPTQVKAVFYSLYFGVESLRGMDYRGIADCFVRYEKRTRTVTDADGNETEETYTVAVPIDSLPEIYANLESTLGREITYENKANASEIYYRALYGTGAPGEGDSFDQWSDWTPEQLADLFYDLPVGETGSEAVQIALDRLGDPYSQELRGSGDYTDCSYLVQSVYRQLGVKLPGTAAAQGKYCVDNGLTISKSDLAPGDLVFWSHKVNGRYLNITHVGIYAGDGMVVDASSSRGKVVYRSLFDADKQVLYARPYAEASKTASASGFVSPLGSGWRSMVTSEFGGRTDPVTGEWAGHDGIDLGAAKGTAIRAAKDGTVETVSYGTTGYGYHLTIDNGGGLVTLYGHCSEILVSEGQTVKAGDVIARVGSTGKSTGNHLHFEVRVNGTAKNPRNYLP</sequence>
<name>A0A8J7W629_9FIRM</name>
<dbReference type="InterPro" id="IPR016047">
    <property type="entry name" value="M23ase_b-sheet_dom"/>
</dbReference>
<comment type="similarity">
    <text evidence="1">Belongs to the peptidase C40 family.</text>
</comment>
<keyword evidence="5" id="KW-0472">Membrane</keyword>
<dbReference type="InterPro" id="IPR011055">
    <property type="entry name" value="Dup_hybrid_motif"/>
</dbReference>
<dbReference type="SUPFAM" id="SSF51261">
    <property type="entry name" value="Duplicated hybrid motif"/>
    <property type="match status" value="1"/>
</dbReference>
<dbReference type="GO" id="GO:0006508">
    <property type="term" value="P:proteolysis"/>
    <property type="evidence" value="ECO:0007669"/>
    <property type="project" value="UniProtKB-KW"/>
</dbReference>
<keyword evidence="5" id="KW-1133">Transmembrane helix</keyword>
<evidence type="ECO:0000256" key="5">
    <source>
        <dbReference type="SAM" id="Phobius"/>
    </source>
</evidence>
<proteinExistence type="inferred from homology"/>
<dbReference type="Gene3D" id="3.90.1720.10">
    <property type="entry name" value="endopeptidase domain like (from Nostoc punctiforme)"/>
    <property type="match status" value="1"/>
</dbReference>
<dbReference type="InterPro" id="IPR000064">
    <property type="entry name" value="NLP_P60_dom"/>
</dbReference>
<dbReference type="GO" id="GO:0008234">
    <property type="term" value="F:cysteine-type peptidase activity"/>
    <property type="evidence" value="ECO:0007669"/>
    <property type="project" value="UniProtKB-KW"/>
</dbReference>
<organism evidence="7 8">
    <name type="scientific">Sinanaerobacter chloroacetimidivorans</name>
    <dbReference type="NCBI Taxonomy" id="2818044"/>
    <lineage>
        <taxon>Bacteria</taxon>
        <taxon>Bacillati</taxon>
        <taxon>Bacillota</taxon>
        <taxon>Clostridia</taxon>
        <taxon>Peptostreptococcales</taxon>
        <taxon>Anaerovoracaceae</taxon>
        <taxon>Sinanaerobacter</taxon>
    </lineage>
</organism>